<dbReference type="InterPro" id="IPR058530">
    <property type="entry name" value="Baseplate_J-like_C"/>
</dbReference>
<feature type="domain" description="Baseplate J-like C-terminal" evidence="1">
    <location>
        <begin position="181"/>
        <end position="234"/>
    </location>
</feature>
<protein>
    <recommendedName>
        <fullName evidence="1">Baseplate J-like C-terminal domain-containing protein</fullName>
    </recommendedName>
</protein>
<comment type="caution">
    <text evidence="2">The sequence shown here is derived from an EMBL/GenBank/DDBJ whole genome shotgun (WGS) entry which is preliminary data.</text>
</comment>
<sequence length="274" mass="29739">MARTIEEIFQAIQLARQSRPELAPLNSPSATSLPGMWSYVTATVLWAHETLWDRFRADVDRIVALAPVGTPAWYVAMAKFWQAGDELLVVNNTVGYEVGTSGPKLVTQATAKENPNTGRLFIKVAKAGSAAGTLAPLSDAELTQLRGFFDRVRFAGTRLEVVSREADRLQLTGEVYYNPLLDLASVKAAVRSALQRYLGQLEFDGQVYVSRLVDAIQAVSGVKDVLLSRVAARVGQAAPVVFGRVYETAAGYIVEEDLPGGNFMDSLTFVPNAS</sequence>
<accession>A0ABQ1WKD0</accession>
<dbReference type="Proteomes" id="UP000601361">
    <property type="component" value="Unassembled WGS sequence"/>
</dbReference>
<evidence type="ECO:0000259" key="1">
    <source>
        <dbReference type="Pfam" id="PF26079"/>
    </source>
</evidence>
<keyword evidence="3" id="KW-1185">Reference proteome</keyword>
<proteinExistence type="predicted"/>
<organism evidence="2 3">
    <name type="scientific">Hymenobacter glacieicola</name>
    <dbReference type="NCBI Taxonomy" id="1562124"/>
    <lineage>
        <taxon>Bacteria</taxon>
        <taxon>Pseudomonadati</taxon>
        <taxon>Bacteroidota</taxon>
        <taxon>Cytophagia</taxon>
        <taxon>Cytophagales</taxon>
        <taxon>Hymenobacteraceae</taxon>
        <taxon>Hymenobacter</taxon>
    </lineage>
</organism>
<reference evidence="3" key="1">
    <citation type="journal article" date="2019" name="Int. J. Syst. Evol. Microbiol.">
        <title>The Global Catalogue of Microorganisms (GCM) 10K type strain sequencing project: providing services to taxonomists for standard genome sequencing and annotation.</title>
        <authorList>
            <consortium name="The Broad Institute Genomics Platform"/>
            <consortium name="The Broad Institute Genome Sequencing Center for Infectious Disease"/>
            <person name="Wu L."/>
            <person name="Ma J."/>
        </authorList>
    </citation>
    <scope>NUCLEOTIDE SEQUENCE [LARGE SCALE GENOMIC DNA]</scope>
    <source>
        <strain evidence="3">CGMCC 1.12990</strain>
    </source>
</reference>
<dbReference type="EMBL" id="BMGS01000002">
    <property type="protein sequence ID" value="GGG33504.1"/>
    <property type="molecule type" value="Genomic_DNA"/>
</dbReference>
<gene>
    <name evidence="2" type="ORF">GCM10011378_07470</name>
</gene>
<name>A0ABQ1WKD0_9BACT</name>
<evidence type="ECO:0000313" key="2">
    <source>
        <dbReference type="EMBL" id="GGG33504.1"/>
    </source>
</evidence>
<evidence type="ECO:0000313" key="3">
    <source>
        <dbReference type="Proteomes" id="UP000601361"/>
    </source>
</evidence>
<dbReference type="Pfam" id="PF26079">
    <property type="entry name" value="Baseplate_J_C"/>
    <property type="match status" value="1"/>
</dbReference>